<dbReference type="InterPro" id="IPR052509">
    <property type="entry name" value="Metal_resp_DNA-bind_regulator"/>
</dbReference>
<dbReference type="PANTHER" id="PTHR33169">
    <property type="entry name" value="PADR-FAMILY TRANSCRIPTIONAL REGULATOR"/>
    <property type="match status" value="1"/>
</dbReference>
<keyword evidence="3" id="KW-1185">Reference proteome</keyword>
<dbReference type="InterPro" id="IPR005149">
    <property type="entry name" value="Tscrpt_reg_PadR_N"/>
</dbReference>
<dbReference type="KEGG" id="sna:Snas_5591"/>
<organism evidence="2 3">
    <name type="scientific">Stackebrandtia nassauensis (strain DSM 44728 / CIP 108903 / NRRL B-16338 / NBRC 102104 / LLR-40K-21)</name>
    <dbReference type="NCBI Taxonomy" id="446470"/>
    <lineage>
        <taxon>Bacteria</taxon>
        <taxon>Bacillati</taxon>
        <taxon>Actinomycetota</taxon>
        <taxon>Actinomycetes</taxon>
        <taxon>Glycomycetales</taxon>
        <taxon>Glycomycetaceae</taxon>
        <taxon>Stackebrandtia</taxon>
    </lineage>
</organism>
<dbReference type="Proteomes" id="UP000000844">
    <property type="component" value="Chromosome"/>
</dbReference>
<dbReference type="InterPro" id="IPR036390">
    <property type="entry name" value="WH_DNA-bd_sf"/>
</dbReference>
<proteinExistence type="predicted"/>
<dbReference type="InterPro" id="IPR036388">
    <property type="entry name" value="WH-like_DNA-bd_sf"/>
</dbReference>
<dbReference type="eggNOG" id="COG1695">
    <property type="taxonomic scope" value="Bacteria"/>
</dbReference>
<gene>
    <name evidence="2" type="ordered locus">Snas_5591</name>
</gene>
<dbReference type="EMBL" id="CP001778">
    <property type="protein sequence ID" value="ADD45221.1"/>
    <property type="molecule type" value="Genomic_DNA"/>
</dbReference>
<dbReference type="AlphaFoldDB" id="D3PWZ7"/>
<evidence type="ECO:0000259" key="1">
    <source>
        <dbReference type="Pfam" id="PF03551"/>
    </source>
</evidence>
<accession>D3PWZ7</accession>
<dbReference type="SUPFAM" id="SSF46785">
    <property type="entry name" value="Winged helix' DNA-binding domain"/>
    <property type="match status" value="1"/>
</dbReference>
<dbReference type="HOGENOM" id="CLU_089258_4_0_11"/>
<dbReference type="STRING" id="446470.Snas_5591"/>
<dbReference type="Gene3D" id="1.10.10.10">
    <property type="entry name" value="Winged helix-like DNA-binding domain superfamily/Winged helix DNA-binding domain"/>
    <property type="match status" value="1"/>
</dbReference>
<reference evidence="2 3" key="1">
    <citation type="journal article" date="2009" name="Stand. Genomic Sci.">
        <title>Complete genome sequence of Stackebrandtia nassauensis type strain (LLR-40K-21).</title>
        <authorList>
            <person name="Munk C."/>
            <person name="Lapidus A."/>
            <person name="Copeland A."/>
            <person name="Jando M."/>
            <person name="Mayilraj S."/>
            <person name="Glavina Del Rio T."/>
            <person name="Nolan M."/>
            <person name="Chen F."/>
            <person name="Lucas S."/>
            <person name="Tice H."/>
            <person name="Cheng J.F."/>
            <person name="Han C."/>
            <person name="Detter J.C."/>
            <person name="Bruce D."/>
            <person name="Goodwin L."/>
            <person name="Chain P."/>
            <person name="Pitluck S."/>
            <person name="Goker M."/>
            <person name="Ovchinikova G."/>
            <person name="Pati A."/>
            <person name="Ivanova N."/>
            <person name="Mavromatis K."/>
            <person name="Chen A."/>
            <person name="Palaniappan K."/>
            <person name="Land M."/>
            <person name="Hauser L."/>
            <person name="Chang Y.J."/>
            <person name="Jeffries C.D."/>
            <person name="Bristow J."/>
            <person name="Eisen J.A."/>
            <person name="Markowitz V."/>
            <person name="Hugenholtz P."/>
            <person name="Kyrpides N.C."/>
            <person name="Klenk H.P."/>
        </authorList>
    </citation>
    <scope>NUCLEOTIDE SEQUENCE [LARGE SCALE GENOMIC DNA]</scope>
    <source>
        <strain evidence="3">DSM 44728 / CIP 108903 / NRRL B-16338 / NBRC 102104 / LLR-40K-21</strain>
    </source>
</reference>
<protein>
    <submittedName>
        <fullName evidence="2">Transcriptional regulator, PadR-like family</fullName>
    </submittedName>
</protein>
<evidence type="ECO:0000313" key="2">
    <source>
        <dbReference type="EMBL" id="ADD45221.1"/>
    </source>
</evidence>
<feature type="domain" description="Transcription regulator PadR N-terminal" evidence="1">
    <location>
        <begin position="16"/>
        <end position="91"/>
    </location>
</feature>
<evidence type="ECO:0000313" key="3">
    <source>
        <dbReference type="Proteomes" id="UP000000844"/>
    </source>
</evidence>
<name>D3PWZ7_STANL</name>
<dbReference type="Pfam" id="PF03551">
    <property type="entry name" value="PadR"/>
    <property type="match status" value="1"/>
</dbReference>
<sequence length="210" mass="24338">MTMTTPPRRSALALTVLVFLAWESMHAYKIQQLIKEFGKDRVVNVKQRASVYQTIDRLLRTELIRVRETSSADNRPERTIYEITDTGRDTARRWLREALASTGNEYPEFPAALAQLPLLPPSEVAEQLQVRLDAQRAEYAQMSEWFDQDPPQLHRLFLIEEEYRFAVLTAEIGWLESTIADLRSGALTWDETWLRQQAQPYSSENPDTNP</sequence>
<dbReference type="PANTHER" id="PTHR33169:SF27">
    <property type="entry name" value="TRANSCRIPTIONAL REGULATOR PADR FAMILY PROTEIN"/>
    <property type="match status" value="1"/>
</dbReference>